<keyword evidence="1" id="KW-0004">4Fe-4S</keyword>
<evidence type="ECO:0000256" key="7">
    <source>
        <dbReference type="SAM" id="MobiDB-lite"/>
    </source>
</evidence>
<keyword evidence="2" id="KW-0349">Heme</keyword>
<dbReference type="InterPro" id="IPR036136">
    <property type="entry name" value="Nit/Sulf_reduc_fer-like_dom_sf"/>
</dbReference>
<dbReference type="InterPro" id="IPR045854">
    <property type="entry name" value="NO2/SO3_Rdtase_4Fe4S_sf"/>
</dbReference>
<feature type="compositionally biased region" description="Low complexity" evidence="7">
    <location>
        <begin position="287"/>
        <end position="298"/>
    </location>
</feature>
<evidence type="ECO:0000256" key="3">
    <source>
        <dbReference type="ARBA" id="ARBA00022723"/>
    </source>
</evidence>
<dbReference type="RefSeq" id="WP_344605688.1">
    <property type="nucleotide sequence ID" value="NZ_BAAAHE010000021.1"/>
</dbReference>
<proteinExistence type="predicted"/>
<accession>A0ABN1GY15</accession>
<dbReference type="PANTHER" id="PTHR32439:SF9">
    <property type="entry name" value="BLR3264 PROTEIN"/>
    <property type="match status" value="1"/>
</dbReference>
<evidence type="ECO:0000256" key="1">
    <source>
        <dbReference type="ARBA" id="ARBA00022485"/>
    </source>
</evidence>
<comment type="caution">
    <text evidence="9">The sequence shown here is derived from an EMBL/GenBank/DDBJ whole genome shotgun (WGS) entry which is preliminary data.</text>
</comment>
<dbReference type="Proteomes" id="UP001500957">
    <property type="component" value="Unassembled WGS sequence"/>
</dbReference>
<dbReference type="SUPFAM" id="SSF55124">
    <property type="entry name" value="Nitrite/Sulfite reductase N-terminal domain-like"/>
    <property type="match status" value="2"/>
</dbReference>
<dbReference type="EMBL" id="BAAAHE010000021">
    <property type="protein sequence ID" value="GAA0623161.1"/>
    <property type="molecule type" value="Genomic_DNA"/>
</dbReference>
<organism evidence="9 10">
    <name type="scientific">Sporichthya brevicatena</name>
    <dbReference type="NCBI Taxonomy" id="171442"/>
    <lineage>
        <taxon>Bacteria</taxon>
        <taxon>Bacillati</taxon>
        <taxon>Actinomycetota</taxon>
        <taxon>Actinomycetes</taxon>
        <taxon>Sporichthyales</taxon>
        <taxon>Sporichthyaceae</taxon>
        <taxon>Sporichthya</taxon>
    </lineage>
</organism>
<dbReference type="InterPro" id="IPR051329">
    <property type="entry name" value="NIR_SIR_4Fe-4S"/>
</dbReference>
<dbReference type="PANTHER" id="PTHR32439">
    <property type="entry name" value="FERREDOXIN--NITRITE REDUCTASE, CHLOROPLASTIC"/>
    <property type="match status" value="1"/>
</dbReference>
<evidence type="ECO:0000313" key="9">
    <source>
        <dbReference type="EMBL" id="GAA0623161.1"/>
    </source>
</evidence>
<evidence type="ECO:0000259" key="8">
    <source>
        <dbReference type="Pfam" id="PF03460"/>
    </source>
</evidence>
<evidence type="ECO:0000256" key="2">
    <source>
        <dbReference type="ARBA" id="ARBA00022617"/>
    </source>
</evidence>
<dbReference type="InterPro" id="IPR005117">
    <property type="entry name" value="NiRdtase/SiRdtase_haem-b_fer"/>
</dbReference>
<dbReference type="Gene3D" id="3.90.480.10">
    <property type="entry name" value="Sulfite Reductase Hemoprotein,Domain 2"/>
    <property type="match status" value="1"/>
</dbReference>
<feature type="domain" description="Nitrite/Sulfite reductase ferredoxin-like" evidence="8">
    <location>
        <begin position="259"/>
        <end position="335"/>
    </location>
</feature>
<evidence type="ECO:0000256" key="5">
    <source>
        <dbReference type="ARBA" id="ARBA00023004"/>
    </source>
</evidence>
<keyword evidence="4" id="KW-0560">Oxidoreductase</keyword>
<gene>
    <name evidence="9" type="primary">cobG</name>
    <name evidence="9" type="ORF">GCM10009547_27740</name>
</gene>
<evidence type="ECO:0000256" key="6">
    <source>
        <dbReference type="ARBA" id="ARBA00023014"/>
    </source>
</evidence>
<protein>
    <submittedName>
        <fullName evidence="9">Precorrin-3B synthase</fullName>
    </submittedName>
</protein>
<evidence type="ECO:0000313" key="10">
    <source>
        <dbReference type="Proteomes" id="UP001500957"/>
    </source>
</evidence>
<keyword evidence="10" id="KW-1185">Reference proteome</keyword>
<keyword evidence="6" id="KW-0411">Iron-sulfur</keyword>
<evidence type="ECO:0000256" key="4">
    <source>
        <dbReference type="ARBA" id="ARBA00023002"/>
    </source>
</evidence>
<keyword evidence="5" id="KW-0408">Iron</keyword>
<reference evidence="9 10" key="1">
    <citation type="journal article" date="2019" name="Int. J. Syst. Evol. Microbiol.">
        <title>The Global Catalogue of Microorganisms (GCM) 10K type strain sequencing project: providing services to taxonomists for standard genome sequencing and annotation.</title>
        <authorList>
            <consortium name="The Broad Institute Genomics Platform"/>
            <consortium name="The Broad Institute Genome Sequencing Center for Infectious Disease"/>
            <person name="Wu L."/>
            <person name="Ma J."/>
        </authorList>
    </citation>
    <scope>NUCLEOTIDE SEQUENCE [LARGE SCALE GENOMIC DNA]</scope>
    <source>
        <strain evidence="9 10">JCM 10671</strain>
    </source>
</reference>
<dbReference type="Gene3D" id="3.30.413.10">
    <property type="entry name" value="Sulfite Reductase Hemoprotein, domain 1"/>
    <property type="match status" value="1"/>
</dbReference>
<sequence length="344" mass="35894">MPSPKSSVRREGPDACPGVRSVWSAADGGLARVRIPGGRLSVEQARVLATAAEELGSGVLELTSRANVQIRGLQPAGEHALAPRLRAAGLLPSDTHDRVRNIVASPLSGLREHPDVGPIVTDLDEGLCDDPHLAALPGRFLFAIDDGSLDVSGLDADVTLHAVPDGFVVRLGGAKIGLTTAPAALALAAARAFLAERAAQHSPAWRLAELAEGPARVAARLDPSLMHERVVEIRTPDAGKSTPCSCMSGARALEPGEYRQADGRTALVLDAGDGRLTAAAFRALADQAQQHQAQQHQAQQHRDGPAGLRVTPWRGVVLPDLPPEAVGTVTAALAAFGLHTERQA</sequence>
<name>A0ABN1GY15_9ACTN</name>
<feature type="region of interest" description="Disordered" evidence="7">
    <location>
        <begin position="287"/>
        <end position="307"/>
    </location>
</feature>
<keyword evidence="3" id="KW-0479">Metal-binding</keyword>
<dbReference type="Pfam" id="PF03460">
    <property type="entry name" value="NIR_SIR_ferr"/>
    <property type="match status" value="2"/>
</dbReference>
<feature type="domain" description="Nitrite/Sulfite reductase ferredoxin-like" evidence="8">
    <location>
        <begin position="31"/>
        <end position="86"/>
    </location>
</feature>